<dbReference type="Pfam" id="PF04107">
    <property type="entry name" value="GCS2"/>
    <property type="match status" value="1"/>
</dbReference>
<keyword evidence="2" id="KW-0436">Ligase</keyword>
<dbReference type="PANTHER" id="PTHR36510">
    <property type="entry name" value="GLUTAMATE--CYSTEINE LIGASE 2-RELATED"/>
    <property type="match status" value="1"/>
</dbReference>
<dbReference type="PIRSF" id="PIRSF012666">
    <property type="entry name" value="UCP012666"/>
    <property type="match status" value="1"/>
</dbReference>
<dbReference type="InterPro" id="IPR050141">
    <property type="entry name" value="GCL_type2/YbdK_subfam"/>
</dbReference>
<dbReference type="Proteomes" id="UP001595947">
    <property type="component" value="Unassembled WGS sequence"/>
</dbReference>
<comment type="caution">
    <text evidence="2">The sequence shown here is derived from an EMBL/GenBank/DDBJ whole genome shotgun (WGS) entry which is preliminary data.</text>
</comment>
<dbReference type="GO" id="GO:0016874">
    <property type="term" value="F:ligase activity"/>
    <property type="evidence" value="ECO:0007669"/>
    <property type="project" value="UniProtKB-KW"/>
</dbReference>
<sequence length="499" mass="54534">MEPARSDHVPDGPSLIDQARFRERLDRCLTALRRMVAEGRLAGEEPSTGVELEVALVDTEMRPALRNEAVLESSDSEDLTSELGSWNLELNLPPRKLSEAAEGVLEEDIRTAVAGAEASARRVGVRAVTIGILPTLEARHLDSSRLTDDPRYTLLDSRLTEARGRPFHLDIAAPDGTEHLRMDVPSVAAEAACTSLQLHLQLAPDALGAHWNAAQAVAGVQLAMAANSPFLLGHRLWAETRIPLFTQAVDIRTDEERRQGVRPHVWFGDRWVESGLDLFAENVGHFGTLLPLAGPDEEDPLEALDRGLAPSLAELHTHDSTVWRWNRPVYGVADGVAHLRLENRVLPACPTAADAVADALFFYGLVRGLTRQDRPVWREMSFGTAEANFTAGAQHGIEATLSWPGSGSTGAPALVEETLLPVAEEGLASWGVDPAVVARHLGVIEQRCRTRRIGATWQLEVVADLERHGTDRREAMRRMLGLYAEGTASGEPVHTWSRP</sequence>
<reference evidence="3" key="1">
    <citation type="journal article" date="2019" name="Int. J. Syst. Evol. Microbiol.">
        <title>The Global Catalogue of Microorganisms (GCM) 10K type strain sequencing project: providing services to taxonomists for standard genome sequencing and annotation.</title>
        <authorList>
            <consortium name="The Broad Institute Genomics Platform"/>
            <consortium name="The Broad Institute Genome Sequencing Center for Infectious Disease"/>
            <person name="Wu L."/>
            <person name="Ma J."/>
        </authorList>
    </citation>
    <scope>NUCLEOTIDE SEQUENCE [LARGE SCALE GENOMIC DNA]</scope>
    <source>
        <strain evidence="3">CGMCC 4.7093</strain>
    </source>
</reference>
<dbReference type="InterPro" id="IPR014746">
    <property type="entry name" value="Gln_synth/guanido_kin_cat_dom"/>
</dbReference>
<organism evidence="2 3">
    <name type="scientific">Actinomycetospora atypica</name>
    <dbReference type="NCBI Taxonomy" id="1290095"/>
    <lineage>
        <taxon>Bacteria</taxon>
        <taxon>Bacillati</taxon>
        <taxon>Actinomycetota</taxon>
        <taxon>Actinomycetes</taxon>
        <taxon>Pseudonocardiales</taxon>
        <taxon>Pseudonocardiaceae</taxon>
        <taxon>Actinomycetospora</taxon>
    </lineage>
</organism>
<protein>
    <submittedName>
        <fullName evidence="2">Glutamate--cysteine ligase</fullName>
    </submittedName>
</protein>
<accession>A0ABV9YR11</accession>
<proteinExistence type="predicted"/>
<keyword evidence="3" id="KW-1185">Reference proteome</keyword>
<gene>
    <name evidence="2" type="ORF">ACFPBZ_20345</name>
</gene>
<dbReference type="SUPFAM" id="SSF55931">
    <property type="entry name" value="Glutamine synthetase/guanido kinase"/>
    <property type="match status" value="1"/>
</dbReference>
<dbReference type="Gene3D" id="3.30.590.20">
    <property type="match status" value="1"/>
</dbReference>
<evidence type="ECO:0000313" key="2">
    <source>
        <dbReference type="EMBL" id="MFC5064584.1"/>
    </source>
</evidence>
<dbReference type="InterPro" id="IPR016602">
    <property type="entry name" value="UCP012666"/>
</dbReference>
<dbReference type="RefSeq" id="WP_378037926.1">
    <property type="nucleotide sequence ID" value="NZ_JBHSIV010000024.1"/>
</dbReference>
<evidence type="ECO:0000256" key="1">
    <source>
        <dbReference type="ARBA" id="ARBA00048819"/>
    </source>
</evidence>
<evidence type="ECO:0000313" key="3">
    <source>
        <dbReference type="Proteomes" id="UP001595947"/>
    </source>
</evidence>
<dbReference type="EMBL" id="JBHSIV010000024">
    <property type="protein sequence ID" value="MFC5064584.1"/>
    <property type="molecule type" value="Genomic_DNA"/>
</dbReference>
<comment type="catalytic activity">
    <reaction evidence="1">
        <text>L-cysteine + L-glutamate + ATP = gamma-L-glutamyl-L-cysteine + ADP + phosphate + H(+)</text>
        <dbReference type="Rhea" id="RHEA:13285"/>
        <dbReference type="ChEBI" id="CHEBI:15378"/>
        <dbReference type="ChEBI" id="CHEBI:29985"/>
        <dbReference type="ChEBI" id="CHEBI:30616"/>
        <dbReference type="ChEBI" id="CHEBI:35235"/>
        <dbReference type="ChEBI" id="CHEBI:43474"/>
        <dbReference type="ChEBI" id="CHEBI:58173"/>
        <dbReference type="ChEBI" id="CHEBI:456216"/>
        <dbReference type="EC" id="6.3.2.2"/>
    </reaction>
</comment>
<keyword evidence="2" id="KW-0614">Plasmid</keyword>
<name>A0ABV9YR11_9PSEU</name>
<dbReference type="PANTHER" id="PTHR36510:SF3">
    <property type="entry name" value="CONSERVED PROTEIN"/>
    <property type="match status" value="1"/>
</dbReference>
<dbReference type="InterPro" id="IPR006336">
    <property type="entry name" value="GCS2"/>
</dbReference>